<sequence>MRYDNNIETMHQLSAQRGHEERSAIAERNRNRFLSSFGMTDKFADGRGNLATGIEKIADGRHRLPGGANNLPIDAFKLPIVGLNCRLTHLNCQLTAQTSRWEQKTTRGRLNLVGEHERWSGDASAWSVSTSFGPGTTQTARGRVNFTWGAVDMRVLENDDMWMKQEMEYEHFSSSQEEYVRQLADGRWCLNTISAPPHRCKRGPLLLKKEEKLEPVVANFLSSRRGNEERSVAVEQQSNRFLNRSSLGMTDKLATCNLQLVTELLTIKYNNPSSKRVAGMTKNAHLSVWKSMGTGDNKLFPFFLISSTLYISSPVGGSPEGEGGNGTFANTNKTSAYET</sequence>
<evidence type="ECO:0000313" key="3">
    <source>
        <dbReference type="Proteomes" id="UP000032544"/>
    </source>
</evidence>
<dbReference type="Proteomes" id="UP000032544">
    <property type="component" value="Unassembled WGS sequence"/>
</dbReference>
<comment type="caution">
    <text evidence="2">The sequence shown here is derived from an EMBL/GenBank/DDBJ whole genome shotgun (WGS) entry which is preliminary data.</text>
</comment>
<gene>
    <name evidence="2" type="ORF">LH29_24525</name>
</gene>
<dbReference type="OrthoDB" id="10011679at2"/>
<protein>
    <submittedName>
        <fullName evidence="2">Uncharacterized protein</fullName>
    </submittedName>
</protein>
<proteinExistence type="predicted"/>
<reference evidence="2 3" key="1">
    <citation type="submission" date="2014-09" db="EMBL/GenBank/DDBJ databases">
        <title>Draft Genome Sequence of Draconibacterium sp. JN14CK-3.</title>
        <authorList>
            <person name="Dong C."/>
            <person name="Lai Q."/>
            <person name="Shao Z."/>
        </authorList>
    </citation>
    <scope>NUCLEOTIDE SEQUENCE [LARGE SCALE GENOMIC DNA]</scope>
    <source>
        <strain evidence="2 3">JN14CK-3</strain>
    </source>
</reference>
<dbReference type="AlphaFoldDB" id="A0A0D8J4C2"/>
<evidence type="ECO:0000313" key="2">
    <source>
        <dbReference type="EMBL" id="KJF41619.1"/>
    </source>
</evidence>
<keyword evidence="3" id="KW-1185">Reference proteome</keyword>
<accession>A0A0D8J4C2</accession>
<dbReference type="RefSeq" id="WP_045033875.1">
    <property type="nucleotide sequence ID" value="NZ_JRHC01000012.1"/>
</dbReference>
<evidence type="ECO:0000256" key="1">
    <source>
        <dbReference type="SAM" id="MobiDB-lite"/>
    </source>
</evidence>
<feature type="region of interest" description="Disordered" evidence="1">
    <location>
        <begin position="316"/>
        <end position="339"/>
    </location>
</feature>
<feature type="compositionally biased region" description="Polar residues" evidence="1">
    <location>
        <begin position="327"/>
        <end position="339"/>
    </location>
</feature>
<organism evidence="2 3">
    <name type="scientific">Draconibacterium sediminis</name>
    <dbReference type="NCBI Taxonomy" id="1544798"/>
    <lineage>
        <taxon>Bacteria</taxon>
        <taxon>Pseudomonadati</taxon>
        <taxon>Bacteroidota</taxon>
        <taxon>Bacteroidia</taxon>
        <taxon>Marinilabiliales</taxon>
        <taxon>Prolixibacteraceae</taxon>
        <taxon>Draconibacterium</taxon>
    </lineage>
</organism>
<name>A0A0D8J4C2_9BACT</name>
<dbReference type="EMBL" id="JRHC01000012">
    <property type="protein sequence ID" value="KJF41619.1"/>
    <property type="molecule type" value="Genomic_DNA"/>
</dbReference>